<evidence type="ECO:0000256" key="2">
    <source>
        <dbReference type="ARBA" id="ARBA00023015"/>
    </source>
</evidence>
<dbReference type="InterPro" id="IPR058163">
    <property type="entry name" value="LysR-type_TF_proteobact-type"/>
</dbReference>
<name>A0ABV4LR85_VIBSP</name>
<dbReference type="Pfam" id="PF03466">
    <property type="entry name" value="LysR_substrate"/>
    <property type="match status" value="1"/>
</dbReference>
<organism evidence="6 7">
    <name type="scientific">Vibrio splendidus</name>
    <dbReference type="NCBI Taxonomy" id="29497"/>
    <lineage>
        <taxon>Bacteria</taxon>
        <taxon>Pseudomonadati</taxon>
        <taxon>Pseudomonadota</taxon>
        <taxon>Gammaproteobacteria</taxon>
        <taxon>Vibrionales</taxon>
        <taxon>Vibrionaceae</taxon>
        <taxon>Vibrio</taxon>
    </lineage>
</organism>
<dbReference type="InterPro" id="IPR005119">
    <property type="entry name" value="LysR_subst-bd"/>
</dbReference>
<dbReference type="EMBL" id="JBGOOW010000004">
    <property type="protein sequence ID" value="MEZ8180339.1"/>
    <property type="molecule type" value="Genomic_DNA"/>
</dbReference>
<dbReference type="InterPro" id="IPR036388">
    <property type="entry name" value="WH-like_DNA-bd_sf"/>
</dbReference>
<dbReference type="PANTHER" id="PTHR30537:SF5">
    <property type="entry name" value="HTH-TYPE TRANSCRIPTIONAL ACTIVATOR TTDR-RELATED"/>
    <property type="match status" value="1"/>
</dbReference>
<protein>
    <submittedName>
        <fullName evidence="6">LysR family transcriptional regulator</fullName>
    </submittedName>
</protein>
<feature type="domain" description="HTH lysR-type" evidence="5">
    <location>
        <begin position="1"/>
        <end position="58"/>
    </location>
</feature>
<proteinExistence type="inferred from homology"/>
<evidence type="ECO:0000259" key="5">
    <source>
        <dbReference type="PROSITE" id="PS50931"/>
    </source>
</evidence>
<keyword evidence="2" id="KW-0805">Transcription regulation</keyword>
<reference evidence="6 7" key="1">
    <citation type="submission" date="2024-06" db="EMBL/GenBank/DDBJ databases">
        <authorList>
            <person name="Steensen K."/>
            <person name="Seneca J."/>
            <person name="Bartlau N."/>
            <person name="Yu A.X."/>
            <person name="Polz M.F."/>
        </authorList>
    </citation>
    <scope>NUCLEOTIDE SEQUENCE [LARGE SCALE GENOMIC DNA]</scope>
    <source>
        <strain evidence="6 7">1F145</strain>
    </source>
</reference>
<gene>
    <name evidence="6" type="ORF">ACED33_06595</name>
</gene>
<dbReference type="Gene3D" id="1.10.10.10">
    <property type="entry name" value="Winged helix-like DNA-binding domain superfamily/Winged helix DNA-binding domain"/>
    <property type="match status" value="1"/>
</dbReference>
<accession>A0ABV4LR85</accession>
<dbReference type="InterPro" id="IPR036390">
    <property type="entry name" value="WH_DNA-bd_sf"/>
</dbReference>
<evidence type="ECO:0000313" key="7">
    <source>
        <dbReference type="Proteomes" id="UP001569200"/>
    </source>
</evidence>
<evidence type="ECO:0000256" key="4">
    <source>
        <dbReference type="ARBA" id="ARBA00023163"/>
    </source>
</evidence>
<dbReference type="PRINTS" id="PR00039">
    <property type="entry name" value="HTHLYSR"/>
</dbReference>
<dbReference type="CDD" id="cd08422">
    <property type="entry name" value="PBP2_CrgA_like"/>
    <property type="match status" value="1"/>
</dbReference>
<dbReference type="RefSeq" id="WP_371690673.1">
    <property type="nucleotide sequence ID" value="NZ_JBGONW010000007.1"/>
</dbReference>
<keyword evidence="3" id="KW-0238">DNA-binding</keyword>
<dbReference type="PROSITE" id="PS50931">
    <property type="entry name" value="HTH_LYSR"/>
    <property type="match status" value="1"/>
</dbReference>
<keyword evidence="7" id="KW-1185">Reference proteome</keyword>
<comment type="similarity">
    <text evidence="1">Belongs to the LysR transcriptional regulatory family.</text>
</comment>
<dbReference type="PANTHER" id="PTHR30537">
    <property type="entry name" value="HTH-TYPE TRANSCRIPTIONAL REGULATOR"/>
    <property type="match status" value="1"/>
</dbReference>
<sequence length="303" mass="34435">MNLIYMQTFLTVAEEQSFTKAAEVLDVSKGLVSRHVQRLEETLNSKLFHRTTRSISLTEVGEELYSKAKQIQLLATEAEMRVLDMTQEVAGDLKITAPIEFGRALCRHIIPTFKQEYPKVDLILDFGPMKKKIESGDFDIAFRAYDELPNDVIANDLGHIRNVLVCSADYASVNPLATTKDIHKCSFILNSQNERWNQLELINGEQTYHVEVTGSVSSNTYSSILELAMQGIGVASLPFYQVEEQLKHGELIHVFPEWSIKAQKLSLIYAQRRVTPQKLVTFNRAVKEWLESNNAYTFKDLSS</sequence>
<keyword evidence="4" id="KW-0804">Transcription</keyword>
<dbReference type="Gene3D" id="3.40.190.290">
    <property type="match status" value="1"/>
</dbReference>
<evidence type="ECO:0000256" key="1">
    <source>
        <dbReference type="ARBA" id="ARBA00009437"/>
    </source>
</evidence>
<evidence type="ECO:0000256" key="3">
    <source>
        <dbReference type="ARBA" id="ARBA00023125"/>
    </source>
</evidence>
<dbReference type="SUPFAM" id="SSF53850">
    <property type="entry name" value="Periplasmic binding protein-like II"/>
    <property type="match status" value="1"/>
</dbReference>
<dbReference type="Pfam" id="PF00126">
    <property type="entry name" value="HTH_1"/>
    <property type="match status" value="1"/>
</dbReference>
<dbReference type="InterPro" id="IPR000847">
    <property type="entry name" value="LysR_HTH_N"/>
</dbReference>
<dbReference type="Proteomes" id="UP001569200">
    <property type="component" value="Unassembled WGS sequence"/>
</dbReference>
<comment type="caution">
    <text evidence="6">The sequence shown here is derived from an EMBL/GenBank/DDBJ whole genome shotgun (WGS) entry which is preliminary data.</text>
</comment>
<evidence type="ECO:0000313" key="6">
    <source>
        <dbReference type="EMBL" id="MEZ8180339.1"/>
    </source>
</evidence>
<dbReference type="SUPFAM" id="SSF46785">
    <property type="entry name" value="Winged helix' DNA-binding domain"/>
    <property type="match status" value="1"/>
</dbReference>